<proteinExistence type="predicted"/>
<dbReference type="HOGENOM" id="CLU_2714964_0_0_6"/>
<feature type="region of interest" description="Disordered" evidence="1">
    <location>
        <begin position="1"/>
        <end position="46"/>
    </location>
</feature>
<evidence type="ECO:0000313" key="2">
    <source>
        <dbReference type="EMBL" id="EHM55196.1"/>
    </source>
</evidence>
<dbReference type="RefSeq" id="WP_006984912.1">
    <property type="nucleotide sequence ID" value="NZ_JH417906.1"/>
</dbReference>
<dbReference type="STRING" id="797473.HMPREF9080_00893"/>
<comment type="caution">
    <text evidence="2">The sequence shown here is derived from an EMBL/GenBank/DDBJ whole genome shotgun (WGS) entry which is preliminary data.</text>
</comment>
<sequence length="72" mass="8085">MTGATNYKAAPPSTPLTDSPRRIGVKPRDQRTVHSSYGHSDKMSHLDEPGLRMAHIAAQNYPREKQSLIHNY</sequence>
<dbReference type="Proteomes" id="UP000004750">
    <property type="component" value="Unassembled WGS sequence"/>
</dbReference>
<organism evidence="2 3">
    <name type="scientific">Cardiobacterium valvarum F0432</name>
    <dbReference type="NCBI Taxonomy" id="797473"/>
    <lineage>
        <taxon>Bacteria</taxon>
        <taxon>Pseudomonadati</taxon>
        <taxon>Pseudomonadota</taxon>
        <taxon>Gammaproteobacteria</taxon>
        <taxon>Cardiobacteriales</taxon>
        <taxon>Cardiobacteriaceae</taxon>
        <taxon>Cardiobacterium</taxon>
    </lineage>
</organism>
<evidence type="ECO:0000313" key="3">
    <source>
        <dbReference type="Proteomes" id="UP000004750"/>
    </source>
</evidence>
<evidence type="ECO:0000256" key="1">
    <source>
        <dbReference type="SAM" id="MobiDB-lite"/>
    </source>
</evidence>
<gene>
    <name evidence="2" type="ORF">HMPREF9080_00893</name>
</gene>
<dbReference type="AlphaFoldDB" id="G9ZDQ9"/>
<dbReference type="EMBL" id="AGCM01000045">
    <property type="protein sequence ID" value="EHM55196.1"/>
    <property type="molecule type" value="Genomic_DNA"/>
</dbReference>
<name>G9ZDQ9_9GAMM</name>
<accession>G9ZDQ9</accession>
<reference evidence="2 3" key="1">
    <citation type="submission" date="2011-08" db="EMBL/GenBank/DDBJ databases">
        <authorList>
            <person name="Weinstock G."/>
            <person name="Sodergren E."/>
            <person name="Clifton S."/>
            <person name="Fulton L."/>
            <person name="Fulton B."/>
            <person name="Courtney L."/>
            <person name="Fronick C."/>
            <person name="Harrison M."/>
            <person name="Strong C."/>
            <person name="Farmer C."/>
            <person name="Delahaunty K."/>
            <person name="Markovic C."/>
            <person name="Hall O."/>
            <person name="Minx P."/>
            <person name="Tomlinson C."/>
            <person name="Mitreva M."/>
            <person name="Hou S."/>
            <person name="Chen J."/>
            <person name="Wollam A."/>
            <person name="Pepin K.H."/>
            <person name="Johnson M."/>
            <person name="Bhonagiri V."/>
            <person name="Zhang X."/>
            <person name="Suruliraj S."/>
            <person name="Warren W."/>
            <person name="Chinwalla A."/>
            <person name="Mardis E.R."/>
            <person name="Wilson R.K."/>
        </authorList>
    </citation>
    <scope>NUCLEOTIDE SEQUENCE [LARGE SCALE GENOMIC DNA]</scope>
    <source>
        <strain evidence="2 3">F0432</strain>
    </source>
</reference>
<protein>
    <submittedName>
        <fullName evidence="2">Uncharacterized protein</fullName>
    </submittedName>
</protein>